<name>A0A804QE89_MAIZE</name>
<dbReference type="EnsemblPlants" id="Zm00001eb326240_T001">
    <property type="protein sequence ID" value="Zm00001eb326240_P001"/>
    <property type="gene ID" value="Zm00001eb326240"/>
</dbReference>
<feature type="region of interest" description="Disordered" evidence="1">
    <location>
        <begin position="129"/>
        <end position="163"/>
    </location>
</feature>
<reference evidence="2" key="2">
    <citation type="submission" date="2019-07" db="EMBL/GenBank/DDBJ databases">
        <authorList>
            <person name="Seetharam A."/>
            <person name="Woodhouse M."/>
            <person name="Cannon E."/>
        </authorList>
    </citation>
    <scope>NUCLEOTIDE SEQUENCE [LARGE SCALE GENOMIC DNA]</scope>
    <source>
        <strain evidence="2">cv. B73</strain>
    </source>
</reference>
<reference evidence="3" key="1">
    <citation type="submission" date="2015-12" db="EMBL/GenBank/DDBJ databases">
        <title>Update maize B73 reference genome by single molecule sequencing technologies.</title>
        <authorList>
            <consortium name="Maize Genome Sequencing Project"/>
            <person name="Ware D."/>
        </authorList>
    </citation>
    <scope>NUCLEOTIDE SEQUENCE [LARGE SCALE GENOMIC DNA]</scope>
    <source>
        <strain evidence="3">cv. B73</strain>
    </source>
</reference>
<proteinExistence type="predicted"/>
<organism evidence="2 3">
    <name type="scientific">Zea mays</name>
    <name type="common">Maize</name>
    <dbReference type="NCBI Taxonomy" id="4577"/>
    <lineage>
        <taxon>Eukaryota</taxon>
        <taxon>Viridiplantae</taxon>
        <taxon>Streptophyta</taxon>
        <taxon>Embryophyta</taxon>
        <taxon>Tracheophyta</taxon>
        <taxon>Spermatophyta</taxon>
        <taxon>Magnoliopsida</taxon>
        <taxon>Liliopsida</taxon>
        <taxon>Poales</taxon>
        <taxon>Poaceae</taxon>
        <taxon>PACMAD clade</taxon>
        <taxon>Panicoideae</taxon>
        <taxon>Andropogonodae</taxon>
        <taxon>Andropogoneae</taxon>
        <taxon>Tripsacinae</taxon>
        <taxon>Zea</taxon>
    </lineage>
</organism>
<dbReference type="Gramene" id="Zm00001eb326240_T001">
    <property type="protein sequence ID" value="Zm00001eb326240_P001"/>
    <property type="gene ID" value="Zm00001eb326240"/>
</dbReference>
<reference evidence="2" key="3">
    <citation type="submission" date="2021-05" db="UniProtKB">
        <authorList>
            <consortium name="EnsemblPlants"/>
        </authorList>
    </citation>
    <scope>IDENTIFICATION</scope>
    <source>
        <strain evidence="2">cv. B73</strain>
    </source>
</reference>
<dbReference type="Proteomes" id="UP000007305">
    <property type="component" value="Chromosome 7"/>
</dbReference>
<dbReference type="PANTHER" id="PTHR42851">
    <property type="entry name" value="ALDOLASE-RELATED"/>
    <property type="match status" value="1"/>
</dbReference>
<sequence length="163" mass="16881">MAAAPSAPQFFPSSPSARFAATNPLPLRRVLPILSLRAGSRPMSTNAGVRDGALGAAVDAAFARRVLQAEALLGYLSALATSPRAEGDRVDPAVAAAQLGALGRWKGSARGLPEYTVVHGIDGAVVAAPGRAKAKQRRPQSTGFGNPAPAKRDERKEAKSFWG</sequence>
<evidence type="ECO:0000313" key="2">
    <source>
        <dbReference type="EnsemblPlants" id="Zm00001eb326240_P001"/>
    </source>
</evidence>
<evidence type="ECO:0000256" key="1">
    <source>
        <dbReference type="SAM" id="MobiDB-lite"/>
    </source>
</evidence>
<accession>A0A804QE89</accession>
<protein>
    <submittedName>
        <fullName evidence="2">Uncharacterized protein</fullName>
    </submittedName>
</protein>
<dbReference type="AlphaFoldDB" id="A0A804QE89"/>
<feature type="compositionally biased region" description="Basic and acidic residues" evidence="1">
    <location>
        <begin position="150"/>
        <end position="163"/>
    </location>
</feature>
<dbReference type="InParanoid" id="A0A804QE89"/>
<dbReference type="PANTHER" id="PTHR42851:SF5">
    <property type="entry name" value="OS05G0122500 PROTEIN"/>
    <property type="match status" value="1"/>
</dbReference>
<keyword evidence="3" id="KW-1185">Reference proteome</keyword>
<evidence type="ECO:0000313" key="3">
    <source>
        <dbReference type="Proteomes" id="UP000007305"/>
    </source>
</evidence>
<dbReference type="InterPro" id="IPR053063">
    <property type="entry name" value="PWWP_domain_containing_PDP"/>
</dbReference>